<proteinExistence type="predicted"/>
<dbReference type="InterPro" id="IPR054722">
    <property type="entry name" value="PolX-like_BBD"/>
</dbReference>
<name>A0A9R1UEI0_LACSA</name>
<accession>A0A9R1UEI0</accession>
<dbReference type="EMBL" id="NBSK02000009">
    <property type="protein sequence ID" value="KAJ0185641.1"/>
    <property type="molecule type" value="Genomic_DNA"/>
</dbReference>
<sequence>MRVAEDEQQKNTITIKKMAVKEATYQIRAPLKIKANYPGKRIIREGLKCKNCNKIRYPDWWENRQRRAPNNQKKLINLKPKGLAVGIEFTPIPRLNVKQYKKFNETKHEANMAGKISFHRSWVINSRATEHISYDDSVLINLKESPDGAPVKIPNGDNVHVQGIWSSCLPSDLSVDNVLYIPDYKYNILSISKFTKNHNCFDLQLRKLIGMGRCKDGLYNVEDMDASIKSIAIKVDTKSWHRRLGHVSNSRLQNISFFNTIGEIDHCDSCIKAKQAILPFQVSFIKTSAPLDLIHCDIWWGGIGFLRFLEPDTFSQLLMIIAIPLGITVSRDVKFIKSIFRLHNIEEYNIKDENRNRNHVGSNPLDDTYDDETDTILDTTDQVHVVDHPVPNNNSSASTSP</sequence>
<reference evidence="3 4" key="1">
    <citation type="journal article" date="2017" name="Nat. Commun.">
        <title>Genome assembly with in vitro proximity ligation data and whole-genome triplication in lettuce.</title>
        <authorList>
            <person name="Reyes-Chin-Wo S."/>
            <person name="Wang Z."/>
            <person name="Yang X."/>
            <person name="Kozik A."/>
            <person name="Arikit S."/>
            <person name="Song C."/>
            <person name="Xia L."/>
            <person name="Froenicke L."/>
            <person name="Lavelle D.O."/>
            <person name="Truco M.J."/>
            <person name="Xia R."/>
            <person name="Zhu S."/>
            <person name="Xu C."/>
            <person name="Xu H."/>
            <person name="Xu X."/>
            <person name="Cox K."/>
            <person name="Korf I."/>
            <person name="Meyers B.C."/>
            <person name="Michelmore R.W."/>
        </authorList>
    </citation>
    <scope>NUCLEOTIDE SEQUENCE [LARGE SCALE GENOMIC DNA]</scope>
    <source>
        <strain evidence="4">cv. Salinas</strain>
        <tissue evidence="3">Seedlings</tissue>
    </source>
</reference>
<protein>
    <recommendedName>
        <fullName evidence="5">GAG-pre-integrase domain-containing protein</fullName>
    </recommendedName>
</protein>
<dbReference type="Pfam" id="PF13976">
    <property type="entry name" value="gag_pre-integrs"/>
    <property type="match status" value="1"/>
</dbReference>
<feature type="domain" description="GAG-pre-integrase" evidence="1">
    <location>
        <begin position="232"/>
        <end position="275"/>
    </location>
</feature>
<comment type="caution">
    <text evidence="3">The sequence shown here is derived from an EMBL/GenBank/DDBJ whole genome shotgun (WGS) entry which is preliminary data.</text>
</comment>
<evidence type="ECO:0000259" key="2">
    <source>
        <dbReference type="Pfam" id="PF22936"/>
    </source>
</evidence>
<feature type="domain" description="Retrovirus-related Pol polyprotein from transposon TNT 1-94-like beta-barrel" evidence="2">
    <location>
        <begin position="122"/>
        <end position="197"/>
    </location>
</feature>
<dbReference type="InterPro" id="IPR025724">
    <property type="entry name" value="GAG-pre-integrase_dom"/>
</dbReference>
<organism evidence="3 4">
    <name type="scientific">Lactuca sativa</name>
    <name type="common">Garden lettuce</name>
    <dbReference type="NCBI Taxonomy" id="4236"/>
    <lineage>
        <taxon>Eukaryota</taxon>
        <taxon>Viridiplantae</taxon>
        <taxon>Streptophyta</taxon>
        <taxon>Embryophyta</taxon>
        <taxon>Tracheophyta</taxon>
        <taxon>Spermatophyta</taxon>
        <taxon>Magnoliopsida</taxon>
        <taxon>eudicotyledons</taxon>
        <taxon>Gunneridae</taxon>
        <taxon>Pentapetalae</taxon>
        <taxon>asterids</taxon>
        <taxon>campanulids</taxon>
        <taxon>Asterales</taxon>
        <taxon>Asteraceae</taxon>
        <taxon>Cichorioideae</taxon>
        <taxon>Cichorieae</taxon>
        <taxon>Lactucinae</taxon>
        <taxon>Lactuca</taxon>
    </lineage>
</organism>
<evidence type="ECO:0000259" key="1">
    <source>
        <dbReference type="Pfam" id="PF13976"/>
    </source>
</evidence>
<evidence type="ECO:0000313" key="4">
    <source>
        <dbReference type="Proteomes" id="UP000235145"/>
    </source>
</evidence>
<dbReference type="AlphaFoldDB" id="A0A9R1UEI0"/>
<evidence type="ECO:0008006" key="5">
    <source>
        <dbReference type="Google" id="ProtNLM"/>
    </source>
</evidence>
<dbReference type="Proteomes" id="UP000235145">
    <property type="component" value="Unassembled WGS sequence"/>
</dbReference>
<dbReference type="Pfam" id="PF22936">
    <property type="entry name" value="Pol_BBD"/>
    <property type="match status" value="1"/>
</dbReference>
<evidence type="ECO:0000313" key="3">
    <source>
        <dbReference type="EMBL" id="KAJ0185641.1"/>
    </source>
</evidence>
<gene>
    <name evidence="3" type="ORF">LSAT_V11C900482860</name>
</gene>
<keyword evidence="4" id="KW-1185">Reference proteome</keyword>